<keyword evidence="1" id="KW-0059">Arsenical resistance</keyword>
<name>A0A833P2Z3_UNCSA</name>
<dbReference type="Proteomes" id="UP000488506">
    <property type="component" value="Unassembled WGS sequence"/>
</dbReference>
<evidence type="ECO:0000259" key="3">
    <source>
        <dbReference type="SMART" id="SM00226"/>
    </source>
</evidence>
<feature type="domain" description="Phosphotyrosine protein phosphatase I" evidence="3">
    <location>
        <begin position="1"/>
        <end position="122"/>
    </location>
</feature>
<dbReference type="SUPFAM" id="SSF52788">
    <property type="entry name" value="Phosphotyrosine protein phosphatases I"/>
    <property type="match status" value="1"/>
</dbReference>
<dbReference type="InterPro" id="IPR023485">
    <property type="entry name" value="Ptyr_pPase"/>
</dbReference>
<evidence type="ECO:0000313" key="4">
    <source>
        <dbReference type="EMBL" id="KAF0133770.1"/>
    </source>
</evidence>
<protein>
    <submittedName>
        <fullName evidence="4">Arsenate reductase</fullName>
    </submittedName>
</protein>
<gene>
    <name evidence="4" type="ORF">FD145_1086</name>
</gene>
<sequence length="124" mass="14220">MAEAFANKYGEGKVFAESAGLEPGVLNPLVIEVMKEIGIDIFRNQTKSVFDFYKQGKLYNYVITMCDEAQSERCPIFPGQATKLHWGFEDPAAVKGDYEEKLAKIRLTRNQIEKRIKDWLKNIK</sequence>
<dbReference type="AlphaFoldDB" id="A0A833P2Z3"/>
<dbReference type="Gene3D" id="3.40.50.2300">
    <property type="match status" value="1"/>
</dbReference>
<dbReference type="GO" id="GO:0046685">
    <property type="term" value="P:response to arsenic-containing substance"/>
    <property type="evidence" value="ECO:0007669"/>
    <property type="project" value="UniProtKB-KW"/>
</dbReference>
<proteinExistence type="predicted"/>
<comment type="caution">
    <text evidence="4">The sequence shown here is derived from an EMBL/GenBank/DDBJ whole genome shotgun (WGS) entry which is preliminary data.</text>
</comment>
<evidence type="ECO:0000313" key="5">
    <source>
        <dbReference type="Proteomes" id="UP000488506"/>
    </source>
</evidence>
<accession>A0A833P2Z3</accession>
<dbReference type="Pfam" id="PF01451">
    <property type="entry name" value="LMWPc"/>
    <property type="match status" value="1"/>
</dbReference>
<evidence type="ECO:0000256" key="2">
    <source>
        <dbReference type="SAM" id="Coils"/>
    </source>
</evidence>
<keyword evidence="2" id="KW-0175">Coiled coil</keyword>
<dbReference type="PANTHER" id="PTHR43428:SF1">
    <property type="entry name" value="ARSENATE REDUCTASE"/>
    <property type="match status" value="1"/>
</dbReference>
<dbReference type="CDD" id="cd16345">
    <property type="entry name" value="LMWP_ArsC"/>
    <property type="match status" value="1"/>
</dbReference>
<evidence type="ECO:0000256" key="1">
    <source>
        <dbReference type="ARBA" id="ARBA00022849"/>
    </source>
</evidence>
<feature type="coiled-coil region" evidence="2">
    <location>
        <begin position="95"/>
        <end position="122"/>
    </location>
</feature>
<dbReference type="EMBL" id="WPAF01000018">
    <property type="protein sequence ID" value="KAF0133770.1"/>
    <property type="molecule type" value="Genomic_DNA"/>
</dbReference>
<reference evidence="4 5" key="1">
    <citation type="submission" date="2019-12" db="EMBL/GenBank/DDBJ databases">
        <authorList>
            <person name="Wolfe R."/>
            <person name="Danczak R."/>
            <person name="Wilkins M."/>
        </authorList>
    </citation>
    <scope>NUCLEOTIDE SEQUENCE [LARGE SCALE GENOMIC DNA]</scope>
    <source>
        <strain evidence="4">X2_MaxBin.013</strain>
    </source>
</reference>
<dbReference type="SMART" id="SM00226">
    <property type="entry name" value="LMWPc"/>
    <property type="match status" value="1"/>
</dbReference>
<organism evidence="4 5">
    <name type="scientific">Candidatus Saganbacteria bacterium</name>
    <dbReference type="NCBI Taxonomy" id="2575572"/>
    <lineage>
        <taxon>Bacteria</taxon>
        <taxon>Bacillati</taxon>
        <taxon>Saganbacteria</taxon>
    </lineage>
</organism>
<dbReference type="InterPro" id="IPR036196">
    <property type="entry name" value="Ptyr_pPase_sf"/>
</dbReference>
<dbReference type="PANTHER" id="PTHR43428">
    <property type="entry name" value="ARSENATE REDUCTASE"/>
    <property type="match status" value="1"/>
</dbReference>